<feature type="transmembrane region" description="Helical" evidence="5">
    <location>
        <begin position="561"/>
        <end position="580"/>
    </location>
</feature>
<proteinExistence type="predicted"/>
<dbReference type="AlphaFoldDB" id="A0A1H2KMS6"/>
<dbReference type="InterPro" id="IPR023908">
    <property type="entry name" value="xxxLxxG_rpt"/>
</dbReference>
<evidence type="ECO:0000313" key="8">
    <source>
        <dbReference type="Proteomes" id="UP000183180"/>
    </source>
</evidence>
<dbReference type="STRING" id="158898.SAMN04488548_1343446"/>
<evidence type="ECO:0000256" key="5">
    <source>
        <dbReference type="SAM" id="Phobius"/>
    </source>
</evidence>
<feature type="transmembrane region" description="Helical" evidence="5">
    <location>
        <begin position="615"/>
        <end position="637"/>
    </location>
</feature>
<feature type="domain" description="ABC-2 type transporter transmembrane" evidence="6">
    <location>
        <begin position="434"/>
        <end position="634"/>
    </location>
</feature>
<evidence type="ECO:0000256" key="4">
    <source>
        <dbReference type="ARBA" id="ARBA00023136"/>
    </source>
</evidence>
<dbReference type="PANTHER" id="PTHR43077:SF5">
    <property type="entry name" value="PHAGE INFECTION PROTEIN"/>
    <property type="match status" value="1"/>
</dbReference>
<dbReference type="EMBL" id="FNLM01000034">
    <property type="protein sequence ID" value="SDU69964.1"/>
    <property type="molecule type" value="Genomic_DNA"/>
</dbReference>
<evidence type="ECO:0000256" key="1">
    <source>
        <dbReference type="ARBA" id="ARBA00004141"/>
    </source>
</evidence>
<dbReference type="Pfam" id="PF12698">
    <property type="entry name" value="ABC2_membrane_3"/>
    <property type="match status" value="2"/>
</dbReference>
<evidence type="ECO:0000259" key="6">
    <source>
        <dbReference type="Pfam" id="PF12698"/>
    </source>
</evidence>
<dbReference type="InterPro" id="IPR051328">
    <property type="entry name" value="T7SS_ABC-Transporter"/>
</dbReference>
<evidence type="ECO:0000313" key="7">
    <source>
        <dbReference type="EMBL" id="SDU69964.1"/>
    </source>
</evidence>
<dbReference type="RefSeq" id="WP_074852074.1">
    <property type="nucleotide sequence ID" value="NZ_FNLM01000034.1"/>
</dbReference>
<dbReference type="NCBIfam" id="TIGR03057">
    <property type="entry name" value="xxxLxxG_by_4"/>
    <property type="match status" value="1"/>
</dbReference>
<name>A0A1H2KMS6_9ACTN</name>
<feature type="transmembrane region" description="Helical" evidence="5">
    <location>
        <begin position="22"/>
        <end position="43"/>
    </location>
</feature>
<dbReference type="Gene3D" id="3.40.1710.10">
    <property type="entry name" value="abc type-2 transporter like domain"/>
    <property type="match status" value="1"/>
</dbReference>
<keyword evidence="4 5" id="KW-0472">Membrane</keyword>
<protein>
    <submittedName>
        <fullName evidence="7">Putative membrane protein</fullName>
    </submittedName>
</protein>
<evidence type="ECO:0000256" key="2">
    <source>
        <dbReference type="ARBA" id="ARBA00022692"/>
    </source>
</evidence>
<dbReference type="NCBIfam" id="TIGR03061">
    <property type="entry name" value="pip_yhgE_Nterm"/>
    <property type="match status" value="1"/>
</dbReference>
<keyword evidence="2 5" id="KW-0812">Transmembrane</keyword>
<keyword evidence="3 5" id="KW-1133">Transmembrane helix</keyword>
<dbReference type="OrthoDB" id="9811483at2"/>
<feature type="transmembrane region" description="Helical" evidence="5">
    <location>
        <begin position="499"/>
        <end position="524"/>
    </location>
</feature>
<dbReference type="InterPro" id="IPR013525">
    <property type="entry name" value="ABC2_TM"/>
</dbReference>
<dbReference type="Proteomes" id="UP000183180">
    <property type="component" value="Unassembled WGS sequence"/>
</dbReference>
<accession>A0A1H2KMS6</accession>
<evidence type="ECO:0000256" key="3">
    <source>
        <dbReference type="ARBA" id="ARBA00022989"/>
    </source>
</evidence>
<organism evidence="7 8">
    <name type="scientific">Gordonia westfalica</name>
    <dbReference type="NCBI Taxonomy" id="158898"/>
    <lineage>
        <taxon>Bacteria</taxon>
        <taxon>Bacillati</taxon>
        <taxon>Actinomycetota</taxon>
        <taxon>Actinomycetes</taxon>
        <taxon>Mycobacteriales</taxon>
        <taxon>Gordoniaceae</taxon>
        <taxon>Gordonia</taxon>
    </lineage>
</organism>
<dbReference type="GO" id="GO:0016020">
    <property type="term" value="C:membrane"/>
    <property type="evidence" value="ECO:0007669"/>
    <property type="project" value="UniProtKB-SubCell"/>
</dbReference>
<dbReference type="InterPro" id="IPR017501">
    <property type="entry name" value="Phage_infect_YhgE_C"/>
</dbReference>
<gene>
    <name evidence="7" type="ORF">SAMN04488548_1343446</name>
</gene>
<reference evidence="7 8" key="1">
    <citation type="submission" date="2016-10" db="EMBL/GenBank/DDBJ databases">
        <authorList>
            <person name="de Groot N.N."/>
        </authorList>
    </citation>
    <scope>NUCLEOTIDE SEQUENCE [LARGE SCALE GENOMIC DNA]</scope>
    <source>
        <strain evidence="7 8">DSM 44215</strain>
    </source>
</reference>
<dbReference type="GO" id="GO:0140359">
    <property type="term" value="F:ABC-type transporter activity"/>
    <property type="evidence" value="ECO:0007669"/>
    <property type="project" value="InterPro"/>
</dbReference>
<feature type="transmembrane region" description="Helical" evidence="5">
    <location>
        <begin position="458"/>
        <end position="478"/>
    </location>
</feature>
<sequence>MFAALSPGSDIKRYYRGRMPRLALVVIMIMPLLYGAMYLWAFWNPFAAADKIPVALVNEDTGAVVEGQKLNAGAQVATGLIDSKQLDLHQVSAAEAADGVAHGKYYFSITLPADFSSAIASPTSDKPRSAPLIFTYNDANNYLATIIGQDAAQQVVNKVSAQVGAQTFEIVLNEVGDLTPKLTQAADGADELAAGLKTANTGAQEIATNLVTAKNGAAELASGLGELDSAVLRATDPLLAAIGNGDQTGVTAAQVNAAADRLARNAGAASNELTTAANQQSQASNRLESVIAQLAASSDPAMRGLADALAPAQQFLRTSGLGPDANNQLTQLNTDANLLSQQLGNPNSPLRLGLTLVEDGGLRNDILAARGAANELKSGSAELSTGLGELSAGADELASGTEQLAAGSEELASGLDEGVKAIPSWTGEQKKAIASTLAQPVELQEDYTHEAPTFGTGFAPFFMSLALFVGGIITWMLLTPLQSRPIVQGFSSLRVVLASYAPAFAIGFIQATVLYTVVTFAVGLRAEYPIWTFVYLLLVVATFMAMIQMFNAVFDVAVGRVVTLAFLMVQLVSAGGIYPVPTTATPFQYIHYVDPMTYTVEGLRQLTVGGIDYRLWLAIGVLSGITLGCLLISSWAARRNRQYTMDRLYPPVEV</sequence>
<feature type="transmembrane region" description="Helical" evidence="5">
    <location>
        <begin position="530"/>
        <end position="554"/>
    </location>
</feature>
<dbReference type="InterPro" id="IPR017500">
    <property type="entry name" value="Phage_infect_YhgE_N"/>
</dbReference>
<comment type="subcellular location">
    <subcellularLocation>
        <location evidence="1">Membrane</location>
        <topology evidence="1">Multi-pass membrane protein</topology>
    </subcellularLocation>
</comment>
<feature type="domain" description="ABC-2 type transporter transmembrane" evidence="6">
    <location>
        <begin position="24"/>
        <end position="161"/>
    </location>
</feature>
<dbReference type="PANTHER" id="PTHR43077">
    <property type="entry name" value="TRANSPORT PERMEASE YVFS-RELATED"/>
    <property type="match status" value="1"/>
</dbReference>
<dbReference type="NCBIfam" id="TIGR03062">
    <property type="entry name" value="pip_yhgE_Cterm"/>
    <property type="match status" value="1"/>
</dbReference>